<dbReference type="Pfam" id="PF01784">
    <property type="entry name" value="DUF34_NIF3"/>
    <property type="match status" value="1"/>
</dbReference>
<dbReference type="AlphaFoldDB" id="A0A075LJA7"/>
<dbReference type="Gene3D" id="3.30.70.120">
    <property type="match status" value="1"/>
</dbReference>
<dbReference type="EMBL" id="CP008876">
    <property type="protein sequence ID" value="AIF66820.1"/>
    <property type="molecule type" value="Genomic_DNA"/>
</dbReference>
<proteinExistence type="inferred from homology"/>
<feature type="binding site" evidence="5">
    <location>
        <position position="108"/>
    </location>
    <ligand>
        <name>a divalent metal cation</name>
        <dbReference type="ChEBI" id="CHEBI:60240"/>
        <label>1</label>
    </ligand>
</feature>
<dbReference type="PANTHER" id="PTHR13799:SF14">
    <property type="entry name" value="GTP CYCLOHYDROLASE 1 TYPE 2 HOMOLOG"/>
    <property type="match status" value="1"/>
</dbReference>
<evidence type="ECO:0000256" key="2">
    <source>
        <dbReference type="ARBA" id="ARBA00022112"/>
    </source>
</evidence>
<comment type="similarity">
    <text evidence="1 4">Belongs to the GTP cyclohydrolase I type 2/NIF3 family.</text>
</comment>
<evidence type="ECO:0000313" key="6">
    <source>
        <dbReference type="EMBL" id="AIF66820.1"/>
    </source>
</evidence>
<feature type="binding site" evidence="5">
    <location>
        <position position="333"/>
    </location>
    <ligand>
        <name>a divalent metal cation</name>
        <dbReference type="ChEBI" id="CHEBI:60240"/>
        <label>1</label>
    </ligand>
</feature>
<dbReference type="GeneID" id="34220660"/>
<evidence type="ECO:0000313" key="7">
    <source>
        <dbReference type="Proteomes" id="UP000027980"/>
    </source>
</evidence>
<sequence>MTEKQMLIADVIAYFESWCPPLLAEKWDNVGLQVGTLDQTVSGVLTTLDVTEAVVDEAISQNANLIIAHHPLLFAPPKKLDTTTPKGRIIQKLMKHDITVYAAHTNLDIVDGGVNDLMADALGLEQKRVFLPAGHQTFKKLIVFVPKTHEQNVKDALHTNGAGNVGDYENVSFVSEGTGYFQPNAKAQPFIGHAGELERVEEVRIEVLVPEENVRSAVAAMIEAHPYEEVAYDIYPVEKKGKAYGLGRTGKLPSPMTLKELALLVKQQYDVQHVRFTGDATTTVETVAVLGGSGRDYIDQALQQADVYITGDLTFHETQDAMLAGLCLIDPGHYAEQIMKQKVADYLQTALANVPVRVSQVNTDPFQVI</sequence>
<dbReference type="InterPro" id="IPR002678">
    <property type="entry name" value="DUF34/NIF3"/>
</dbReference>
<dbReference type="SUPFAM" id="SSF102705">
    <property type="entry name" value="NIF3 (NGG1p interacting factor 3)-like"/>
    <property type="match status" value="1"/>
</dbReference>
<dbReference type="RefSeq" id="WP_084160704.1">
    <property type="nucleotide sequence ID" value="NZ_CP008876.1"/>
</dbReference>
<feature type="binding site" evidence="5">
    <location>
        <position position="69"/>
    </location>
    <ligand>
        <name>a divalent metal cation</name>
        <dbReference type="ChEBI" id="CHEBI:60240"/>
        <label>1</label>
    </ligand>
</feature>
<reference evidence="6 7" key="1">
    <citation type="submission" date="2014-07" db="EMBL/GenBank/DDBJ databases">
        <title>Complete genome sequence of a moderately halophilic bacterium Terribacillus aidingensis MP602, isolated from Cryptomeria fortunei in Tianmu mountain in China.</title>
        <authorList>
            <person name="Wang Y."/>
            <person name="Lu P."/>
            <person name="Zhang L."/>
        </authorList>
    </citation>
    <scope>NUCLEOTIDE SEQUENCE [LARGE SCALE GENOMIC DNA]</scope>
    <source>
        <strain evidence="6 7">MP602</strain>
    </source>
</reference>
<organism evidence="6 7">
    <name type="scientific">Terribacillus saccharophilus</name>
    <dbReference type="NCBI Taxonomy" id="361277"/>
    <lineage>
        <taxon>Bacteria</taxon>
        <taxon>Bacillati</taxon>
        <taxon>Bacillota</taxon>
        <taxon>Bacilli</taxon>
        <taxon>Bacillales</taxon>
        <taxon>Bacillaceae</taxon>
        <taxon>Terribacillus</taxon>
    </lineage>
</organism>
<dbReference type="Gene3D" id="3.40.1390.30">
    <property type="entry name" value="NIF3 (NGG1p interacting factor 3)-like"/>
    <property type="match status" value="1"/>
</dbReference>
<dbReference type="PIRSF" id="PIRSF037489">
    <property type="entry name" value="UCP037489_NIF3_YqfO"/>
    <property type="match status" value="1"/>
</dbReference>
<feature type="binding site" evidence="5">
    <location>
        <position position="336"/>
    </location>
    <ligand>
        <name>a divalent metal cation</name>
        <dbReference type="ChEBI" id="CHEBI:60240"/>
        <label>1</label>
    </ligand>
</feature>
<dbReference type="KEGG" id="tap:GZ22_09340"/>
<dbReference type="GO" id="GO:0046872">
    <property type="term" value="F:metal ion binding"/>
    <property type="evidence" value="ECO:0007669"/>
    <property type="project" value="UniProtKB-UniRule"/>
</dbReference>
<dbReference type="InterPro" id="IPR017221">
    <property type="entry name" value="DUF34/NIF3_bac"/>
</dbReference>
<protein>
    <recommendedName>
        <fullName evidence="2 4">GTP cyclohydrolase 1 type 2 homolog</fullName>
    </recommendedName>
</protein>
<dbReference type="GO" id="GO:0005737">
    <property type="term" value="C:cytoplasm"/>
    <property type="evidence" value="ECO:0007669"/>
    <property type="project" value="TreeGrafter"/>
</dbReference>
<dbReference type="Proteomes" id="UP000027980">
    <property type="component" value="Chromosome"/>
</dbReference>
<dbReference type="InterPro" id="IPR036069">
    <property type="entry name" value="DUF34/NIF3_sf"/>
</dbReference>
<dbReference type="PANTHER" id="PTHR13799">
    <property type="entry name" value="NGG1 INTERACTING FACTOR 3"/>
    <property type="match status" value="1"/>
</dbReference>
<evidence type="ECO:0000256" key="3">
    <source>
        <dbReference type="ARBA" id="ARBA00022723"/>
    </source>
</evidence>
<accession>A0A075LJA7</accession>
<dbReference type="FunFam" id="3.30.70.120:FF:000006">
    <property type="entry name" value="GTP cyclohydrolase 1 type 2 homolog"/>
    <property type="match status" value="1"/>
</dbReference>
<feature type="binding site" evidence="5">
    <location>
        <position position="70"/>
    </location>
    <ligand>
        <name>a divalent metal cation</name>
        <dbReference type="ChEBI" id="CHEBI:60240"/>
        <label>1</label>
    </ligand>
</feature>
<dbReference type="InterPro" id="IPR015867">
    <property type="entry name" value="N-reg_PII/ATP_PRibTrfase_C"/>
</dbReference>
<dbReference type="NCBIfam" id="TIGR00486">
    <property type="entry name" value="YbgI_SA1388"/>
    <property type="match status" value="1"/>
</dbReference>
<dbReference type="FunFam" id="3.40.1390.30:FF:000001">
    <property type="entry name" value="GTP cyclohydrolase 1 type 2"/>
    <property type="match status" value="1"/>
</dbReference>
<evidence type="ECO:0000256" key="1">
    <source>
        <dbReference type="ARBA" id="ARBA00006964"/>
    </source>
</evidence>
<dbReference type="HOGENOM" id="CLU_037423_1_0_9"/>
<evidence type="ECO:0000256" key="4">
    <source>
        <dbReference type="PIRNR" id="PIRNR037489"/>
    </source>
</evidence>
<name>A0A075LJA7_9BACI</name>
<gene>
    <name evidence="6" type="ORF">GZ22_09340</name>
</gene>
<evidence type="ECO:0000256" key="5">
    <source>
        <dbReference type="PIRSR" id="PIRSR602678-1"/>
    </source>
</evidence>
<keyword evidence="3 4" id="KW-0479">Metal-binding</keyword>
<dbReference type="OrthoDB" id="9792792at2"/>